<gene>
    <name evidence="1" type="ORF">D2E25_0263</name>
</gene>
<dbReference type="RefSeq" id="WP_125979259.1">
    <property type="nucleotide sequence ID" value="NZ_QXGL01000001.1"/>
</dbReference>
<dbReference type="EMBL" id="QXGL01000001">
    <property type="protein sequence ID" value="RSX53957.1"/>
    <property type="molecule type" value="Genomic_DNA"/>
</dbReference>
<dbReference type="Proteomes" id="UP000287533">
    <property type="component" value="Unassembled WGS sequence"/>
</dbReference>
<evidence type="ECO:0000313" key="2">
    <source>
        <dbReference type="Proteomes" id="UP000287533"/>
    </source>
</evidence>
<accession>A0A430FMA3</accession>
<dbReference type="OrthoDB" id="3240550at2"/>
<protein>
    <submittedName>
        <fullName evidence="1">Uncharacterized protein</fullName>
    </submittedName>
</protein>
<name>A0A430FMA3_9BIFI</name>
<reference evidence="1 2" key="1">
    <citation type="submission" date="2018-09" db="EMBL/GenBank/DDBJ databases">
        <title>Characterization of the phylogenetic diversity of five novel species belonging to the genus Bifidobacterium.</title>
        <authorList>
            <person name="Lugli G.A."/>
            <person name="Duranti S."/>
            <person name="Milani C."/>
        </authorList>
    </citation>
    <scope>NUCLEOTIDE SEQUENCE [LARGE SCALE GENOMIC DNA]</scope>
    <source>
        <strain evidence="1 2">2034B</strain>
    </source>
</reference>
<keyword evidence="2" id="KW-1185">Reference proteome</keyword>
<comment type="caution">
    <text evidence="1">The sequence shown here is derived from an EMBL/GenBank/DDBJ whole genome shotgun (WGS) entry which is preliminary data.</text>
</comment>
<proteinExistence type="predicted"/>
<sequence length="77" mass="9151">MSMREYVTITYHAVDEQRGYHHSIPLASADVDQWDMWHPMITTPCEPYGYRARDLKIALDRVCHKIIDHLENMSFED</sequence>
<organism evidence="1 2">
    <name type="scientific">Bifidobacterium goeldii</name>
    <dbReference type="NCBI Taxonomy" id="2306975"/>
    <lineage>
        <taxon>Bacteria</taxon>
        <taxon>Bacillati</taxon>
        <taxon>Actinomycetota</taxon>
        <taxon>Actinomycetes</taxon>
        <taxon>Bifidobacteriales</taxon>
        <taxon>Bifidobacteriaceae</taxon>
        <taxon>Bifidobacterium</taxon>
    </lineage>
</organism>
<evidence type="ECO:0000313" key="1">
    <source>
        <dbReference type="EMBL" id="RSX53957.1"/>
    </source>
</evidence>
<dbReference type="AlphaFoldDB" id="A0A430FMA3"/>